<evidence type="ECO:0000256" key="1">
    <source>
        <dbReference type="ARBA" id="ARBA00023015"/>
    </source>
</evidence>
<evidence type="ECO:0000256" key="3">
    <source>
        <dbReference type="ARBA" id="ARBA00023163"/>
    </source>
</evidence>
<evidence type="ECO:0000259" key="4">
    <source>
        <dbReference type="PROSITE" id="PS51000"/>
    </source>
</evidence>
<dbReference type="PRINTS" id="PR00037">
    <property type="entry name" value="HTHLACR"/>
</dbReference>
<evidence type="ECO:0000313" key="6">
    <source>
        <dbReference type="Proteomes" id="UP000249260"/>
    </source>
</evidence>
<keyword evidence="1" id="KW-0805">Transcription regulation</keyword>
<dbReference type="SMART" id="SM01134">
    <property type="entry name" value="DeoRC"/>
    <property type="match status" value="1"/>
</dbReference>
<dbReference type="PROSITE" id="PS51000">
    <property type="entry name" value="HTH_DEOR_2"/>
    <property type="match status" value="1"/>
</dbReference>
<dbReference type="EMBL" id="QLUW01000007">
    <property type="protein sequence ID" value="RAP73458.1"/>
    <property type="molecule type" value="Genomic_DNA"/>
</dbReference>
<keyword evidence="2" id="KW-0238">DNA-binding</keyword>
<dbReference type="SUPFAM" id="SSF100950">
    <property type="entry name" value="NagB/RpiA/CoA transferase-like"/>
    <property type="match status" value="1"/>
</dbReference>
<dbReference type="Proteomes" id="UP000249260">
    <property type="component" value="Unassembled WGS sequence"/>
</dbReference>
<dbReference type="Gene3D" id="1.10.10.10">
    <property type="entry name" value="Winged helix-like DNA-binding domain superfamily/Winged helix DNA-binding domain"/>
    <property type="match status" value="1"/>
</dbReference>
<dbReference type="SUPFAM" id="SSF46785">
    <property type="entry name" value="Winged helix' DNA-binding domain"/>
    <property type="match status" value="1"/>
</dbReference>
<proteinExistence type="predicted"/>
<reference evidence="5 6" key="1">
    <citation type="submission" date="2018-06" db="EMBL/GenBank/DDBJ databases">
        <title>Paenibacillus montanisoli sp. nov., isolated from mountain area soil.</title>
        <authorList>
            <person name="Wu M."/>
        </authorList>
    </citation>
    <scope>NUCLEOTIDE SEQUENCE [LARGE SCALE GENOMIC DNA]</scope>
    <source>
        <strain evidence="5 6">RA17</strain>
    </source>
</reference>
<dbReference type="AlphaFoldDB" id="A0A328TSJ2"/>
<evidence type="ECO:0000313" key="5">
    <source>
        <dbReference type="EMBL" id="RAP73458.1"/>
    </source>
</evidence>
<dbReference type="Gene3D" id="3.40.50.1360">
    <property type="match status" value="1"/>
</dbReference>
<organism evidence="5 6">
    <name type="scientific">Paenibacillus montanisoli</name>
    <dbReference type="NCBI Taxonomy" id="2081970"/>
    <lineage>
        <taxon>Bacteria</taxon>
        <taxon>Bacillati</taxon>
        <taxon>Bacillota</taxon>
        <taxon>Bacilli</taxon>
        <taxon>Bacillales</taxon>
        <taxon>Paenibacillaceae</taxon>
        <taxon>Paenibacillus</taxon>
    </lineage>
</organism>
<dbReference type="OrthoDB" id="9797223at2"/>
<gene>
    <name evidence="5" type="ORF">DL346_27575</name>
</gene>
<accession>A0A328TSJ2</accession>
<dbReference type="GO" id="GO:0003677">
    <property type="term" value="F:DNA binding"/>
    <property type="evidence" value="ECO:0007669"/>
    <property type="project" value="UniProtKB-KW"/>
</dbReference>
<dbReference type="InterPro" id="IPR001034">
    <property type="entry name" value="DeoR_HTH"/>
</dbReference>
<evidence type="ECO:0000256" key="2">
    <source>
        <dbReference type="ARBA" id="ARBA00023125"/>
    </source>
</evidence>
<dbReference type="InterPro" id="IPR050313">
    <property type="entry name" value="Carb_Metab_HTH_regulators"/>
</dbReference>
<keyword evidence="3" id="KW-0804">Transcription</keyword>
<name>A0A328TSJ2_9BACL</name>
<dbReference type="InterPro" id="IPR036390">
    <property type="entry name" value="WH_DNA-bd_sf"/>
</dbReference>
<dbReference type="InterPro" id="IPR014036">
    <property type="entry name" value="DeoR-like_C"/>
</dbReference>
<sequence length="256" mass="27821">MKSRHIEIIEALKKKPFMTIEELCLELDVSPATVRRDLSQLEDTGVVLRINGGAIYNHQADGAHPPAQLPADPYINEKIRIAKAAAEVVKDGDTIFMDAGSTNQHIAEHLGNKERITVITNSLEIAHKLHNLKNKKDLSIIICGGALGEANLDAIVGPVAETMISMFRANIAFIGTSALDTKLGITDAYLASARIKEKMIEHSGKVCLVTDHSKFGITNTAFVCTIDKISQVITDQQAPAEDVSYLRNRGISVTLV</sequence>
<dbReference type="InterPro" id="IPR036388">
    <property type="entry name" value="WH-like_DNA-bd_sf"/>
</dbReference>
<protein>
    <recommendedName>
        <fullName evidence="4">HTH deoR-type domain-containing protein</fullName>
    </recommendedName>
</protein>
<dbReference type="CDD" id="cd00090">
    <property type="entry name" value="HTH_ARSR"/>
    <property type="match status" value="1"/>
</dbReference>
<dbReference type="GO" id="GO:0003700">
    <property type="term" value="F:DNA-binding transcription factor activity"/>
    <property type="evidence" value="ECO:0007669"/>
    <property type="project" value="InterPro"/>
</dbReference>
<comment type="caution">
    <text evidence="5">The sequence shown here is derived from an EMBL/GenBank/DDBJ whole genome shotgun (WGS) entry which is preliminary data.</text>
</comment>
<dbReference type="InterPro" id="IPR011991">
    <property type="entry name" value="ArsR-like_HTH"/>
</dbReference>
<keyword evidence="6" id="KW-1185">Reference proteome</keyword>
<dbReference type="RefSeq" id="WP_112885600.1">
    <property type="nucleotide sequence ID" value="NZ_QLUW01000007.1"/>
</dbReference>
<dbReference type="InterPro" id="IPR037171">
    <property type="entry name" value="NagB/RpiA_transferase-like"/>
</dbReference>
<dbReference type="PANTHER" id="PTHR30363:SF44">
    <property type="entry name" value="AGA OPERON TRANSCRIPTIONAL REPRESSOR-RELATED"/>
    <property type="match status" value="1"/>
</dbReference>
<dbReference type="Pfam" id="PF00455">
    <property type="entry name" value="DeoRC"/>
    <property type="match status" value="1"/>
</dbReference>
<dbReference type="SMART" id="SM00420">
    <property type="entry name" value="HTH_DEOR"/>
    <property type="match status" value="1"/>
</dbReference>
<dbReference type="InterPro" id="IPR018356">
    <property type="entry name" value="Tscrpt_reg_HTH_DeoR_CS"/>
</dbReference>
<dbReference type="Pfam" id="PF08220">
    <property type="entry name" value="HTH_DeoR"/>
    <property type="match status" value="1"/>
</dbReference>
<dbReference type="PANTHER" id="PTHR30363">
    <property type="entry name" value="HTH-TYPE TRANSCRIPTIONAL REGULATOR SRLR-RELATED"/>
    <property type="match status" value="1"/>
</dbReference>
<dbReference type="PROSITE" id="PS00894">
    <property type="entry name" value="HTH_DEOR_1"/>
    <property type="match status" value="1"/>
</dbReference>
<feature type="domain" description="HTH deoR-type" evidence="4">
    <location>
        <begin position="1"/>
        <end position="56"/>
    </location>
</feature>